<protein>
    <submittedName>
        <fullName evidence="2">Uncharacterized protein</fullName>
    </submittedName>
</protein>
<dbReference type="Pfam" id="PF15384">
    <property type="entry name" value="PAXX"/>
    <property type="match status" value="1"/>
</dbReference>
<dbReference type="Proteomes" id="UP001233999">
    <property type="component" value="Unassembled WGS sequence"/>
</dbReference>
<keyword evidence="3" id="KW-1185">Reference proteome</keyword>
<accession>A0AAD7ZPZ9</accession>
<name>A0AAD7ZPZ9_DIPPU</name>
<gene>
    <name evidence="2" type="ORF">L9F63_020872</name>
</gene>
<sequence>MFGYIGCVEMKWKFTEKCIFYFHIFDCSNDLTVYLTDSCEFLTSIIPFHELKNACRKFDIDTDNKIIGILKNSIKPENLNYDERENLLKVSLCVEHKSSDISLKFSTIVDPEERRKHLKTLLFNLARIAQDTSTQSQLAVEKADQISNYTPTGSKGSVISSKSAAKRQGPPMSIINPGSKRIRQKTSKIDYEEESDS</sequence>
<evidence type="ECO:0000313" key="2">
    <source>
        <dbReference type="EMBL" id="KAJ9584784.1"/>
    </source>
</evidence>
<evidence type="ECO:0000256" key="1">
    <source>
        <dbReference type="SAM" id="MobiDB-lite"/>
    </source>
</evidence>
<proteinExistence type="predicted"/>
<feature type="compositionally biased region" description="Polar residues" evidence="1">
    <location>
        <begin position="150"/>
        <end position="163"/>
    </location>
</feature>
<dbReference type="InterPro" id="IPR027873">
    <property type="entry name" value="PAXX"/>
</dbReference>
<dbReference type="EMBL" id="JASPKZ010007356">
    <property type="protein sequence ID" value="KAJ9584784.1"/>
    <property type="molecule type" value="Genomic_DNA"/>
</dbReference>
<organism evidence="2 3">
    <name type="scientific">Diploptera punctata</name>
    <name type="common">Pacific beetle cockroach</name>
    <dbReference type="NCBI Taxonomy" id="6984"/>
    <lineage>
        <taxon>Eukaryota</taxon>
        <taxon>Metazoa</taxon>
        <taxon>Ecdysozoa</taxon>
        <taxon>Arthropoda</taxon>
        <taxon>Hexapoda</taxon>
        <taxon>Insecta</taxon>
        <taxon>Pterygota</taxon>
        <taxon>Neoptera</taxon>
        <taxon>Polyneoptera</taxon>
        <taxon>Dictyoptera</taxon>
        <taxon>Blattodea</taxon>
        <taxon>Blaberoidea</taxon>
        <taxon>Blaberidae</taxon>
        <taxon>Diplopterinae</taxon>
        <taxon>Diploptera</taxon>
    </lineage>
</organism>
<feature type="region of interest" description="Disordered" evidence="1">
    <location>
        <begin position="150"/>
        <end position="197"/>
    </location>
</feature>
<evidence type="ECO:0000313" key="3">
    <source>
        <dbReference type="Proteomes" id="UP001233999"/>
    </source>
</evidence>
<reference evidence="2" key="2">
    <citation type="submission" date="2023-05" db="EMBL/GenBank/DDBJ databases">
        <authorList>
            <person name="Fouks B."/>
        </authorList>
    </citation>
    <scope>NUCLEOTIDE SEQUENCE</scope>
    <source>
        <strain evidence="2">Stay&amp;Tobe</strain>
        <tissue evidence="2">Testes</tissue>
    </source>
</reference>
<reference evidence="2" key="1">
    <citation type="journal article" date="2023" name="IScience">
        <title>Live-bearing cockroach genome reveals convergent evolutionary mechanisms linked to viviparity in insects and beyond.</title>
        <authorList>
            <person name="Fouks B."/>
            <person name="Harrison M.C."/>
            <person name="Mikhailova A.A."/>
            <person name="Marchal E."/>
            <person name="English S."/>
            <person name="Carruthers M."/>
            <person name="Jennings E.C."/>
            <person name="Chiamaka E.L."/>
            <person name="Frigard R.A."/>
            <person name="Pippel M."/>
            <person name="Attardo G.M."/>
            <person name="Benoit J.B."/>
            <person name="Bornberg-Bauer E."/>
            <person name="Tobe S.S."/>
        </authorList>
    </citation>
    <scope>NUCLEOTIDE SEQUENCE</scope>
    <source>
        <strain evidence="2">Stay&amp;Tobe</strain>
    </source>
</reference>
<dbReference type="GO" id="GO:0006303">
    <property type="term" value="P:double-strand break repair via nonhomologous end joining"/>
    <property type="evidence" value="ECO:0007669"/>
    <property type="project" value="InterPro"/>
</dbReference>
<comment type="caution">
    <text evidence="2">The sequence shown here is derived from an EMBL/GenBank/DDBJ whole genome shotgun (WGS) entry which is preliminary data.</text>
</comment>
<dbReference type="AlphaFoldDB" id="A0AAD7ZPZ9"/>